<dbReference type="PANTHER" id="PTHR43592">
    <property type="entry name" value="CAAX AMINO TERMINAL PROTEASE"/>
    <property type="match status" value="1"/>
</dbReference>
<evidence type="ECO:0000256" key="1">
    <source>
        <dbReference type="SAM" id="MobiDB-lite"/>
    </source>
</evidence>
<feature type="region of interest" description="Disordered" evidence="1">
    <location>
        <begin position="74"/>
        <end position="148"/>
    </location>
</feature>
<comment type="caution">
    <text evidence="4">The sequence shown here is derived from an EMBL/GenBank/DDBJ whole genome shotgun (WGS) entry which is preliminary data.</text>
</comment>
<sequence>MARCSMALRNRDATTAARRAAPTPPHLSYGFWASGACITSPAVLCRQRLDLIDTPRLHRSACFNCRCSKDDPGNINLDRSSVTRPFNRASDVRMPGPGEAGTSEAEGSAAPFGRQQPPRAPQGEPRDGAPHKHNSREPPDSDPDEAAYRSGQLPTAMEGLNWWCYTVLGLLFITDFTPLGPLLLQGSRDAALYLCAVQWILFVLPTLKYCRERGWDLGRLLRLRPCAPSWLLAGLALGPALWLATAAAIAARTGVDFSQLAGSAAPDSPTAGLLFGELLQRPDDVGQWLRVLATSAVSPAAAEELLYRGFLLTAMRQRFGAVDAVALTAALFAAAHLSIPQFFAFTLLGGACGGLVLVSGSVAPAVAAHAAYNATGIAAGVATALAAAAATAKGL</sequence>
<keyword evidence="5" id="KW-1185">Reference proteome</keyword>
<name>A0A9W6F8P6_9CHLO</name>
<feature type="region of interest" description="Disordered" evidence="1">
    <location>
        <begin position="1"/>
        <end position="24"/>
    </location>
</feature>
<evidence type="ECO:0000256" key="2">
    <source>
        <dbReference type="SAM" id="Phobius"/>
    </source>
</evidence>
<feature type="compositionally biased region" description="Low complexity" evidence="1">
    <location>
        <begin position="95"/>
        <end position="111"/>
    </location>
</feature>
<protein>
    <recommendedName>
        <fullName evidence="3">CAAX prenyl protease 2/Lysostaphin resistance protein A-like domain-containing protein</fullName>
    </recommendedName>
</protein>
<dbReference type="Proteomes" id="UP001165080">
    <property type="component" value="Unassembled WGS sequence"/>
</dbReference>
<gene>
    <name evidence="4" type="primary">PLEST010913</name>
    <name evidence="4" type="ORF">PLESTB_001627600</name>
</gene>
<keyword evidence="2" id="KW-1133">Transmembrane helix</keyword>
<dbReference type="AlphaFoldDB" id="A0A9W6F8P6"/>
<feature type="transmembrane region" description="Helical" evidence="2">
    <location>
        <begin position="230"/>
        <end position="251"/>
    </location>
</feature>
<feature type="compositionally biased region" description="Basic and acidic residues" evidence="1">
    <location>
        <begin position="124"/>
        <end position="139"/>
    </location>
</feature>
<keyword evidence="2" id="KW-0472">Membrane</keyword>
<dbReference type="Pfam" id="PF02517">
    <property type="entry name" value="Rce1-like"/>
    <property type="match status" value="1"/>
</dbReference>
<organism evidence="4 5">
    <name type="scientific">Pleodorina starrii</name>
    <dbReference type="NCBI Taxonomy" id="330485"/>
    <lineage>
        <taxon>Eukaryota</taxon>
        <taxon>Viridiplantae</taxon>
        <taxon>Chlorophyta</taxon>
        <taxon>core chlorophytes</taxon>
        <taxon>Chlorophyceae</taxon>
        <taxon>CS clade</taxon>
        <taxon>Chlamydomonadales</taxon>
        <taxon>Volvocaceae</taxon>
        <taxon>Pleodorina</taxon>
    </lineage>
</organism>
<dbReference type="GO" id="GO:0080120">
    <property type="term" value="P:CAAX-box protein maturation"/>
    <property type="evidence" value="ECO:0007669"/>
    <property type="project" value="UniProtKB-ARBA"/>
</dbReference>
<feature type="transmembrane region" description="Helical" evidence="2">
    <location>
        <begin position="343"/>
        <end position="363"/>
    </location>
</feature>
<dbReference type="PANTHER" id="PTHR43592:SF15">
    <property type="entry name" value="CAAX AMINO TERMINAL PROTEASE FAMILY PROTEIN"/>
    <property type="match status" value="1"/>
</dbReference>
<proteinExistence type="predicted"/>
<dbReference type="GO" id="GO:0004175">
    <property type="term" value="F:endopeptidase activity"/>
    <property type="evidence" value="ECO:0007669"/>
    <property type="project" value="UniProtKB-ARBA"/>
</dbReference>
<keyword evidence="2" id="KW-0812">Transmembrane</keyword>
<feature type="transmembrane region" description="Helical" evidence="2">
    <location>
        <begin position="370"/>
        <end position="392"/>
    </location>
</feature>
<evidence type="ECO:0000313" key="4">
    <source>
        <dbReference type="EMBL" id="GLC60567.1"/>
    </source>
</evidence>
<dbReference type="InterPro" id="IPR003675">
    <property type="entry name" value="Rce1/LyrA-like_dom"/>
</dbReference>
<dbReference type="EMBL" id="BRXU01000035">
    <property type="protein sequence ID" value="GLC60567.1"/>
    <property type="molecule type" value="Genomic_DNA"/>
</dbReference>
<feature type="domain" description="CAAX prenyl protease 2/Lysostaphin resistance protein A-like" evidence="3">
    <location>
        <begin position="290"/>
        <end position="374"/>
    </location>
</feature>
<evidence type="ECO:0000313" key="5">
    <source>
        <dbReference type="Proteomes" id="UP001165080"/>
    </source>
</evidence>
<evidence type="ECO:0000259" key="3">
    <source>
        <dbReference type="Pfam" id="PF02517"/>
    </source>
</evidence>
<dbReference type="OrthoDB" id="545347at2759"/>
<reference evidence="4 5" key="1">
    <citation type="journal article" date="2023" name="Commun. Biol.">
        <title>Reorganization of the ancestral sex-determining regions during the evolution of trioecy in Pleodorina starrii.</title>
        <authorList>
            <person name="Takahashi K."/>
            <person name="Suzuki S."/>
            <person name="Kawai-Toyooka H."/>
            <person name="Yamamoto K."/>
            <person name="Hamaji T."/>
            <person name="Ootsuki R."/>
            <person name="Yamaguchi H."/>
            <person name="Kawachi M."/>
            <person name="Higashiyama T."/>
            <person name="Nozaki H."/>
        </authorList>
    </citation>
    <scope>NUCLEOTIDE SEQUENCE [LARGE SCALE GENOMIC DNA]</scope>
    <source>
        <strain evidence="4 5">NIES-4479</strain>
    </source>
</reference>
<accession>A0A9W6F8P6</accession>
<feature type="transmembrane region" description="Helical" evidence="2">
    <location>
        <begin position="190"/>
        <end position="210"/>
    </location>
</feature>
<feature type="transmembrane region" description="Helical" evidence="2">
    <location>
        <begin position="162"/>
        <end position="184"/>
    </location>
</feature>